<evidence type="ECO:0000313" key="6">
    <source>
        <dbReference type="Proteomes" id="UP000015347"/>
    </source>
</evidence>
<dbReference type="InterPro" id="IPR001613">
    <property type="entry name" value="Flavin_amine_oxidase"/>
</dbReference>
<dbReference type="InterPro" id="IPR006076">
    <property type="entry name" value="FAD-dep_OxRdtase"/>
</dbReference>
<dbReference type="HOGENOM" id="CLU_007884_3_3_5"/>
<evidence type="ECO:0000313" key="5">
    <source>
        <dbReference type="EMBL" id="EPX87053.1"/>
    </source>
</evidence>
<dbReference type="EMBL" id="APVH01000001">
    <property type="protein sequence ID" value="EPX87053.1"/>
    <property type="molecule type" value="Genomic_DNA"/>
</dbReference>
<dbReference type="PANTHER" id="PTHR13847">
    <property type="entry name" value="SARCOSINE DEHYDROGENASE-RELATED"/>
    <property type="match status" value="1"/>
</dbReference>
<dbReference type="Gene3D" id="3.30.9.10">
    <property type="entry name" value="D-Amino Acid Oxidase, subunit A, domain 2"/>
    <property type="match status" value="1"/>
</dbReference>
<dbReference type="Gene3D" id="3.50.50.60">
    <property type="entry name" value="FAD/NAD(P)-binding domain"/>
    <property type="match status" value="1"/>
</dbReference>
<keyword evidence="2" id="KW-0560">Oxidoreductase</keyword>
<dbReference type="GO" id="GO:0005737">
    <property type="term" value="C:cytoplasm"/>
    <property type="evidence" value="ECO:0007669"/>
    <property type="project" value="TreeGrafter"/>
</dbReference>
<dbReference type="Proteomes" id="UP000015347">
    <property type="component" value="Unassembled WGS sequence"/>
</dbReference>
<dbReference type="OrthoDB" id="9806601at2"/>
<dbReference type="PRINTS" id="PR00757">
    <property type="entry name" value="AMINEOXDASEF"/>
</dbReference>
<feature type="binding site" evidence="3">
    <location>
        <begin position="55"/>
        <end position="56"/>
    </location>
    <ligand>
        <name>FAD</name>
        <dbReference type="ChEBI" id="CHEBI:57692"/>
    </ligand>
</feature>
<dbReference type="PANTHER" id="PTHR13847:SF281">
    <property type="entry name" value="FAD DEPENDENT OXIDOREDUCTASE DOMAIN-CONTAINING PROTEIN"/>
    <property type="match status" value="1"/>
</dbReference>
<protein>
    <submittedName>
        <fullName evidence="5">FAD dependent oxidoreductase</fullName>
    </submittedName>
</protein>
<dbReference type="InterPro" id="IPR036188">
    <property type="entry name" value="FAD/NAD-bd_sf"/>
</dbReference>
<feature type="domain" description="FAD dependent oxidoreductase" evidence="4">
    <location>
        <begin position="27"/>
        <end position="374"/>
    </location>
</feature>
<name>S9R513_9RHOB</name>
<keyword evidence="6" id="KW-1185">Reference proteome</keyword>
<accession>S9R513</accession>
<reference evidence="6" key="1">
    <citation type="journal article" date="2014" name="Stand. Genomic Sci.">
        <title>Genome sequence of the exopolysaccharide-producing Salipiger mucosus type strain (DSM 16094(T)), a moderately halophilic member of the Roseobacter clade.</title>
        <authorList>
            <person name="Riedel T."/>
            <person name="Spring S."/>
            <person name="Fiebig A."/>
            <person name="Petersen J."/>
            <person name="Kyrpides N.C."/>
            <person name="Goker M."/>
            <person name="Klenk H.P."/>
        </authorList>
    </citation>
    <scope>NUCLEOTIDE SEQUENCE [LARGE SCALE GENOMIC DNA]</scope>
    <source>
        <strain evidence="6">DSM 16094</strain>
    </source>
</reference>
<evidence type="ECO:0000259" key="4">
    <source>
        <dbReference type="Pfam" id="PF01266"/>
    </source>
</evidence>
<dbReference type="Pfam" id="PF01266">
    <property type="entry name" value="DAO"/>
    <property type="match status" value="1"/>
</dbReference>
<comment type="cofactor">
    <cofactor evidence="1">
        <name>FAD</name>
        <dbReference type="ChEBI" id="CHEBI:57692"/>
    </cofactor>
</comment>
<dbReference type="STRING" id="1123237.Salmuc_00006"/>
<sequence length="418" mass="44449">MRFTSLWSATAGAAPGWPALQDSRRADVLVVGGGFQGLSAALHLAEGGADVVLLEAETPGHGASGRNGGQVIPGLKDDPDALDALHGAETTAFAGATAQTLFDLVDRLGIDCDPVRGGWIQAASRRKHLPGLRSRMEQWQARGAPVEWLDARDMSERIGSDVFHGGWLDKRAGKIHPLKLACGLAVAASAAGAQIHGTSPVARLERQGGLWRARTKGGAEVTADRVILATNAYTTRRFFPALSQTIVPANSFQLATAPLSDAQLSRILPSGAAVSESRRVGTYFRTGPENRLLIGGRGSFADPGSASDFRRLEAELAAIFGPGFEVTHRWFGRVGMTPDHRIRLCEPEPGLMAGIGFNGRGVALAVSLGRALAQNHLQGTRLPFPVETRPKRLPLHGLHAVYGGVAIHYYRLRDALES</sequence>
<evidence type="ECO:0000256" key="2">
    <source>
        <dbReference type="ARBA" id="ARBA00023002"/>
    </source>
</evidence>
<evidence type="ECO:0000256" key="1">
    <source>
        <dbReference type="ARBA" id="ARBA00001974"/>
    </source>
</evidence>
<proteinExistence type="predicted"/>
<gene>
    <name evidence="5" type="ORF">Salmuc_00006</name>
</gene>
<dbReference type="SUPFAM" id="SSF51905">
    <property type="entry name" value="FAD/NAD(P)-binding domain"/>
    <property type="match status" value="1"/>
</dbReference>
<dbReference type="eggNOG" id="COG0665">
    <property type="taxonomic scope" value="Bacteria"/>
</dbReference>
<organism evidence="5 6">
    <name type="scientific">Salipiger mucosus DSM 16094</name>
    <dbReference type="NCBI Taxonomy" id="1123237"/>
    <lineage>
        <taxon>Bacteria</taxon>
        <taxon>Pseudomonadati</taxon>
        <taxon>Pseudomonadota</taxon>
        <taxon>Alphaproteobacteria</taxon>
        <taxon>Rhodobacterales</taxon>
        <taxon>Roseobacteraceae</taxon>
        <taxon>Salipiger</taxon>
    </lineage>
</organism>
<dbReference type="AlphaFoldDB" id="S9R513"/>
<evidence type="ECO:0000256" key="3">
    <source>
        <dbReference type="PIRSR" id="PIRSR601613-1"/>
    </source>
</evidence>
<dbReference type="GO" id="GO:0016491">
    <property type="term" value="F:oxidoreductase activity"/>
    <property type="evidence" value="ECO:0007669"/>
    <property type="project" value="UniProtKB-KW"/>
</dbReference>
<comment type="caution">
    <text evidence="5">The sequence shown here is derived from an EMBL/GenBank/DDBJ whole genome shotgun (WGS) entry which is preliminary data.</text>
</comment>